<organism evidence="1 2">
    <name type="scientific">Metabacillus hrfriensis</name>
    <dbReference type="NCBI Taxonomy" id="3048891"/>
    <lineage>
        <taxon>Bacteria</taxon>
        <taxon>Bacillati</taxon>
        <taxon>Bacillota</taxon>
        <taxon>Bacilli</taxon>
        <taxon>Bacillales</taxon>
        <taxon>Bacillaceae</taxon>
        <taxon>Metabacillus</taxon>
    </lineage>
</organism>
<protein>
    <submittedName>
        <fullName evidence="1">DoxX family protein</fullName>
    </submittedName>
</protein>
<dbReference type="EMBL" id="CP126116">
    <property type="protein sequence ID" value="WHZ57380.1"/>
    <property type="molecule type" value="Genomic_DNA"/>
</dbReference>
<gene>
    <name evidence="1" type="ORF">QLQ22_22480</name>
</gene>
<evidence type="ECO:0000313" key="2">
    <source>
        <dbReference type="Proteomes" id="UP001226091"/>
    </source>
</evidence>
<evidence type="ECO:0000313" key="1">
    <source>
        <dbReference type="EMBL" id="WHZ57380.1"/>
    </source>
</evidence>
<keyword evidence="2" id="KW-1185">Reference proteome</keyword>
<dbReference type="Proteomes" id="UP001226091">
    <property type="component" value="Chromosome"/>
</dbReference>
<proteinExistence type="predicted"/>
<accession>A0ACD4RA63</accession>
<name>A0ACD4RA63_9BACI</name>
<sequence>MDSVIVTIQIILICIFAMSISMKLLRTKSMVHHWNEYRYPMWFMNVTTLLELVGVIGLVIAFWIPEFLKFSGVLFTFLMLGAIHAHFVRAKHKPIMALNALAMLILSIVIILF</sequence>
<reference evidence="2" key="1">
    <citation type="journal article" date="2025" name="Aquaculture">
        <title>Assessment of the bioflocculant production and safety properties of Metabacillus hrfriensis sp. nov. based on phenotypic and whole-genome sequencing analysis.</title>
        <authorList>
            <person name="Zhang R."/>
            <person name="Zhao Z."/>
            <person name="Luo L."/>
            <person name="Wang S."/>
            <person name="Guo K."/>
            <person name="Xu W."/>
        </authorList>
    </citation>
    <scope>NUCLEOTIDE SEQUENCE [LARGE SCALE GENOMIC DNA]</scope>
    <source>
        <strain evidence="2">CT-WN-B3</strain>
    </source>
</reference>